<sequence>MGFSRITTLVCLTLCIIRFNYAADPAEDKLSPSPNLAVSVIASFPSASDELGLTIFNGHKTKALIEFTNSEAGPIIVSSVKGTLSNVESSPTEKFPLKTNPRNLTASRFNVAIQPGEKQSLTYTFTTDLEPQDLRMNIIATISHQNGSIYHIQAFNKNVTIVDPVASIFDPQIIFLYLFITGLIGVLLFWAYSSWIKPLLPQTKRGVKGSEYVKRSYKLDKASNSPKNQNTTLDSGSSSDTPTVVGTKAYDESWIPDHHIKKPAVKRIKGNSSKMNLKNEISK</sequence>
<evidence type="ECO:0000256" key="2">
    <source>
        <dbReference type="ARBA" id="ARBA00022692"/>
    </source>
</evidence>
<dbReference type="Proteomes" id="UP000286134">
    <property type="component" value="Unassembled WGS sequence"/>
</dbReference>
<evidence type="ECO:0000313" key="13">
    <source>
        <dbReference type="Proteomes" id="UP000286134"/>
    </source>
</evidence>
<comment type="subcellular location">
    <subcellularLocation>
        <location evidence="1">Endoplasmic reticulum membrane</location>
        <topology evidence="1">Single-pass type I membrane protein</topology>
    </subcellularLocation>
</comment>
<evidence type="ECO:0000256" key="7">
    <source>
        <dbReference type="ARBA" id="ARBA00037565"/>
    </source>
</evidence>
<keyword evidence="5 10" id="KW-1133">Transmembrane helix</keyword>
<dbReference type="AlphaFoldDB" id="A0A420H896"/>
<dbReference type="PANTHER" id="PTHR12924">
    <property type="entry name" value="TRANSLOCON-ASSOCIATED PROTEIN, ALPHA SUBUNIT"/>
    <property type="match status" value="1"/>
</dbReference>
<dbReference type="Pfam" id="PF03896">
    <property type="entry name" value="TRAP_alpha"/>
    <property type="match status" value="1"/>
</dbReference>
<accession>A0A420H896</accession>
<dbReference type="STRING" id="212602.A0A420H896"/>
<evidence type="ECO:0000256" key="6">
    <source>
        <dbReference type="ARBA" id="ARBA00023136"/>
    </source>
</evidence>
<evidence type="ECO:0000313" key="12">
    <source>
        <dbReference type="EMBL" id="RKF53641.1"/>
    </source>
</evidence>
<comment type="caution">
    <text evidence="12">The sequence shown here is derived from an EMBL/GenBank/DDBJ whole genome shotgun (WGS) entry which is preliminary data.</text>
</comment>
<feature type="chain" id="PRO_5019430141" evidence="11">
    <location>
        <begin position="23"/>
        <end position="283"/>
    </location>
</feature>
<name>A0A420H896_9PEZI</name>
<dbReference type="GO" id="GO:0005789">
    <property type="term" value="C:endoplasmic reticulum membrane"/>
    <property type="evidence" value="ECO:0007669"/>
    <property type="project" value="UniProtKB-SubCell"/>
</dbReference>
<evidence type="ECO:0000256" key="10">
    <source>
        <dbReference type="SAM" id="Phobius"/>
    </source>
</evidence>
<dbReference type="PANTHER" id="PTHR12924:SF0">
    <property type="entry name" value="TRANSLOCON-ASSOCIATED PROTEIN SUBUNIT ALPHA"/>
    <property type="match status" value="1"/>
</dbReference>
<feature type="region of interest" description="Disordered" evidence="9">
    <location>
        <begin position="219"/>
        <end position="244"/>
    </location>
</feature>
<protein>
    <submittedName>
        <fullName evidence="12">Putative signal sequence receptor alpha chain</fullName>
    </submittedName>
</protein>
<keyword evidence="6 10" id="KW-0472">Membrane</keyword>
<comment type="similarity">
    <text evidence="8">Belongs to the IRC22 family.</text>
</comment>
<keyword evidence="4" id="KW-0256">Endoplasmic reticulum</keyword>
<keyword evidence="2 10" id="KW-0812">Transmembrane</keyword>
<dbReference type="OrthoDB" id="1926781at2759"/>
<reference evidence="12 13" key="1">
    <citation type="journal article" date="2018" name="BMC Genomics">
        <title>Comparative genome analyses reveal sequence features reflecting distinct modes of host-adaptation between dicot and monocot powdery mildew.</title>
        <authorList>
            <person name="Wu Y."/>
            <person name="Ma X."/>
            <person name="Pan Z."/>
            <person name="Kale S.D."/>
            <person name="Song Y."/>
            <person name="King H."/>
            <person name="Zhang Q."/>
            <person name="Presley C."/>
            <person name="Deng X."/>
            <person name="Wei C.I."/>
            <person name="Xiao S."/>
        </authorList>
    </citation>
    <scope>NUCLEOTIDE SEQUENCE [LARGE SCALE GENOMIC DNA]</scope>
    <source>
        <strain evidence="12">UMSG2</strain>
    </source>
</reference>
<evidence type="ECO:0000256" key="4">
    <source>
        <dbReference type="ARBA" id="ARBA00022824"/>
    </source>
</evidence>
<evidence type="ECO:0000256" key="8">
    <source>
        <dbReference type="ARBA" id="ARBA00038311"/>
    </source>
</evidence>
<keyword evidence="12" id="KW-0675">Receptor</keyword>
<feature type="compositionally biased region" description="Polar residues" evidence="9">
    <location>
        <begin position="222"/>
        <end position="244"/>
    </location>
</feature>
<keyword evidence="3 11" id="KW-0732">Signal</keyword>
<dbReference type="EMBL" id="MCFK01010361">
    <property type="protein sequence ID" value="RKF53641.1"/>
    <property type="molecule type" value="Genomic_DNA"/>
</dbReference>
<feature type="transmembrane region" description="Helical" evidence="10">
    <location>
        <begin position="174"/>
        <end position="195"/>
    </location>
</feature>
<keyword evidence="13" id="KW-1185">Reference proteome</keyword>
<dbReference type="InterPro" id="IPR005595">
    <property type="entry name" value="TRAP_alpha"/>
</dbReference>
<proteinExistence type="inferred from homology"/>
<feature type="signal peptide" evidence="11">
    <location>
        <begin position="1"/>
        <end position="22"/>
    </location>
</feature>
<gene>
    <name evidence="12" type="ORF">OnM2_103024</name>
</gene>
<evidence type="ECO:0000256" key="11">
    <source>
        <dbReference type="SAM" id="SignalP"/>
    </source>
</evidence>
<evidence type="ECO:0000256" key="3">
    <source>
        <dbReference type="ARBA" id="ARBA00022729"/>
    </source>
</evidence>
<evidence type="ECO:0000256" key="5">
    <source>
        <dbReference type="ARBA" id="ARBA00022989"/>
    </source>
</evidence>
<organism evidence="12 13">
    <name type="scientific">Erysiphe neolycopersici</name>
    <dbReference type="NCBI Taxonomy" id="212602"/>
    <lineage>
        <taxon>Eukaryota</taxon>
        <taxon>Fungi</taxon>
        <taxon>Dikarya</taxon>
        <taxon>Ascomycota</taxon>
        <taxon>Pezizomycotina</taxon>
        <taxon>Leotiomycetes</taxon>
        <taxon>Erysiphales</taxon>
        <taxon>Erysiphaceae</taxon>
        <taxon>Erysiphe</taxon>
    </lineage>
</organism>
<evidence type="ECO:0000256" key="9">
    <source>
        <dbReference type="SAM" id="MobiDB-lite"/>
    </source>
</evidence>
<evidence type="ECO:0000256" key="1">
    <source>
        <dbReference type="ARBA" id="ARBA00004115"/>
    </source>
</evidence>
<comment type="function">
    <text evidence="7">Is probably involved in a pathway contributing to genomic integrity.</text>
</comment>